<protein>
    <recommendedName>
        <fullName evidence="2">DUF397 domain-containing protein</fullName>
    </recommendedName>
</protein>
<feature type="region of interest" description="Disordered" evidence="1">
    <location>
        <begin position="87"/>
        <end position="106"/>
    </location>
</feature>
<organism evidence="3 4">
    <name type="scientific">Streptomyces griseoruber</name>
    <dbReference type="NCBI Taxonomy" id="1943"/>
    <lineage>
        <taxon>Bacteria</taxon>
        <taxon>Bacillati</taxon>
        <taxon>Actinomycetota</taxon>
        <taxon>Actinomycetes</taxon>
        <taxon>Kitasatosporales</taxon>
        <taxon>Streptomycetaceae</taxon>
        <taxon>Streptomyces</taxon>
    </lineage>
</organism>
<evidence type="ECO:0000256" key="1">
    <source>
        <dbReference type="SAM" id="MobiDB-lite"/>
    </source>
</evidence>
<dbReference type="RefSeq" id="WP_059203467.1">
    <property type="nucleotide sequence ID" value="NZ_JBIRRP010000032.1"/>
</dbReference>
<evidence type="ECO:0000259" key="2">
    <source>
        <dbReference type="Pfam" id="PF04149"/>
    </source>
</evidence>
<evidence type="ECO:0000313" key="3">
    <source>
        <dbReference type="EMBL" id="KUN75796.1"/>
    </source>
</evidence>
<gene>
    <name evidence="3" type="ORF">AQJ64_40975</name>
</gene>
<name>A0A117R7R2_9ACTN</name>
<dbReference type="STRING" id="1943.AQJ64_40975"/>
<keyword evidence="4" id="KW-1185">Reference proteome</keyword>
<sequence length="106" mass="11059">MATWIKSSYSGANGGDCLEIAPESTSVVPVRDSKTPDGPILLIPRSAWAVFVAEVRAFPDGPGADEDAIKRRKRASFLGWLAEGGLPDLTGPVEASASAGDPHRAV</sequence>
<comment type="caution">
    <text evidence="3">The sequence shown here is derived from an EMBL/GenBank/DDBJ whole genome shotgun (WGS) entry which is preliminary data.</text>
</comment>
<dbReference type="AlphaFoldDB" id="A0A117R7R2"/>
<evidence type="ECO:0000313" key="4">
    <source>
        <dbReference type="Proteomes" id="UP000052982"/>
    </source>
</evidence>
<dbReference type="Pfam" id="PF04149">
    <property type="entry name" value="DUF397"/>
    <property type="match status" value="1"/>
</dbReference>
<feature type="domain" description="DUF397" evidence="2">
    <location>
        <begin position="2"/>
        <end position="56"/>
    </location>
</feature>
<accession>A0A117R7R2</accession>
<dbReference type="OrthoDB" id="4563074at2"/>
<proteinExistence type="predicted"/>
<dbReference type="EMBL" id="LMWW01000073">
    <property type="protein sequence ID" value="KUN75796.1"/>
    <property type="molecule type" value="Genomic_DNA"/>
</dbReference>
<dbReference type="Proteomes" id="UP000052982">
    <property type="component" value="Unassembled WGS sequence"/>
</dbReference>
<reference evidence="3 4" key="1">
    <citation type="submission" date="2015-10" db="EMBL/GenBank/DDBJ databases">
        <title>Draft genome sequence of Streptomyces griseoruber DSM 40281, type strain for the species Streptomyces griseoruber.</title>
        <authorList>
            <person name="Ruckert C."/>
            <person name="Winkler A."/>
            <person name="Kalinowski J."/>
            <person name="Kampfer P."/>
            <person name="Glaeser S."/>
        </authorList>
    </citation>
    <scope>NUCLEOTIDE SEQUENCE [LARGE SCALE GENOMIC DNA]</scope>
    <source>
        <strain evidence="3 4">DSM 40281</strain>
    </source>
</reference>
<dbReference type="InterPro" id="IPR007278">
    <property type="entry name" value="DUF397"/>
</dbReference>